<evidence type="ECO:0000313" key="2">
    <source>
        <dbReference type="Proteomes" id="UP000070578"/>
    </source>
</evidence>
<comment type="caution">
    <text evidence="1">The sequence shown here is derived from an EMBL/GenBank/DDBJ whole genome shotgun (WGS) entry which is preliminary data.</text>
</comment>
<reference evidence="1 2" key="1">
    <citation type="submission" date="2016-02" db="EMBL/GenBank/DDBJ databases">
        <authorList>
            <person name="Wen L."/>
            <person name="He K."/>
            <person name="Yang H."/>
        </authorList>
    </citation>
    <scope>NUCLEOTIDE SEQUENCE [LARGE SCALE GENOMIC DNA]</scope>
    <source>
        <strain evidence="1">ShG14-8</strain>
    </source>
</reference>
<dbReference type="EMBL" id="LSLI01000021">
    <property type="protein sequence ID" value="KXS32702.1"/>
    <property type="molecule type" value="Genomic_DNA"/>
</dbReference>
<dbReference type="Proteomes" id="UP000070578">
    <property type="component" value="Unassembled WGS sequence"/>
</dbReference>
<gene>
    <name evidence="1" type="ORF">AWT59_1165</name>
</gene>
<proteinExistence type="predicted"/>
<protein>
    <submittedName>
        <fullName evidence="1">Uncharacterized protein</fullName>
    </submittedName>
</protein>
<name>A0A139BUR8_9PROT</name>
<evidence type="ECO:0000313" key="1">
    <source>
        <dbReference type="EMBL" id="KXS32702.1"/>
    </source>
</evidence>
<dbReference type="AlphaFoldDB" id="A0A139BUR8"/>
<sequence>MNARPVKVCEIADTVNLLIAIFFATPVK</sequence>
<reference evidence="1 2" key="2">
    <citation type="submission" date="2016-03" db="EMBL/GenBank/DDBJ databases">
        <title>New uncultured bacterium of the family Gallionellaceae from acid mine drainage: description and reconstruction of genome based on metagenomic analysis of microbial community.</title>
        <authorList>
            <person name="Kadnikov V."/>
            <person name="Ivasenko D."/>
            <person name="Beletsky A."/>
            <person name="Mardanov A."/>
            <person name="Danilova E."/>
            <person name="Pimenov N."/>
            <person name="Karnachuk O."/>
            <person name="Ravin N."/>
        </authorList>
    </citation>
    <scope>NUCLEOTIDE SEQUENCE [LARGE SCALE GENOMIC DNA]</scope>
    <source>
        <strain evidence="1">ShG14-8</strain>
    </source>
</reference>
<organism evidence="1 2">
    <name type="scientific">Candidatus Gallionella acididurans</name>
    <dbReference type="NCBI Taxonomy" id="1796491"/>
    <lineage>
        <taxon>Bacteria</taxon>
        <taxon>Pseudomonadati</taxon>
        <taxon>Pseudomonadota</taxon>
        <taxon>Betaproteobacteria</taxon>
        <taxon>Nitrosomonadales</taxon>
        <taxon>Gallionellaceae</taxon>
        <taxon>Gallionella</taxon>
    </lineage>
</organism>
<accession>A0A139BUR8</accession>